<accession>A0ABW1URE5</accession>
<dbReference type="InterPro" id="IPR016541">
    <property type="entry name" value="UCP008505"/>
</dbReference>
<dbReference type="EMBL" id="JBHSSM010000017">
    <property type="protein sequence ID" value="MFC6315427.1"/>
    <property type="molecule type" value="Genomic_DNA"/>
</dbReference>
<reference evidence="2" key="1">
    <citation type="journal article" date="2019" name="Int. J. Syst. Evol. Microbiol.">
        <title>The Global Catalogue of Microorganisms (GCM) 10K type strain sequencing project: providing services to taxonomists for standard genome sequencing and annotation.</title>
        <authorList>
            <consortium name="The Broad Institute Genomics Platform"/>
            <consortium name="The Broad Institute Genome Sequencing Center for Infectious Disease"/>
            <person name="Wu L."/>
            <person name="Ma J."/>
        </authorList>
    </citation>
    <scope>NUCLEOTIDE SEQUENCE [LARGE SCALE GENOMIC DNA]</scope>
    <source>
        <strain evidence="2">CCM 8897</strain>
    </source>
</reference>
<evidence type="ECO:0000313" key="2">
    <source>
        <dbReference type="Proteomes" id="UP001596310"/>
    </source>
</evidence>
<name>A0ABW1URE5_9LACO</name>
<dbReference type="Proteomes" id="UP001596310">
    <property type="component" value="Unassembled WGS sequence"/>
</dbReference>
<keyword evidence="2" id="KW-1185">Reference proteome</keyword>
<comment type="caution">
    <text evidence="1">The sequence shown here is derived from an EMBL/GenBank/DDBJ whole genome shotgun (WGS) entry which is preliminary data.</text>
</comment>
<dbReference type="RefSeq" id="WP_125597754.1">
    <property type="nucleotide sequence ID" value="NZ_JBHSSM010000017.1"/>
</dbReference>
<dbReference type="SUPFAM" id="SSF88723">
    <property type="entry name" value="PIN domain-like"/>
    <property type="match status" value="1"/>
</dbReference>
<organism evidence="1 2">
    <name type="scientific">Lapidilactobacillus achengensis</name>
    <dbReference type="NCBI Taxonomy" id="2486000"/>
    <lineage>
        <taxon>Bacteria</taxon>
        <taxon>Bacillati</taxon>
        <taxon>Bacillota</taxon>
        <taxon>Bacilli</taxon>
        <taxon>Lactobacillales</taxon>
        <taxon>Lactobacillaceae</taxon>
        <taxon>Lapidilactobacillus</taxon>
    </lineage>
</organism>
<dbReference type="Gene3D" id="3.40.50.1010">
    <property type="entry name" value="5'-nuclease"/>
    <property type="match status" value="1"/>
</dbReference>
<protein>
    <submittedName>
        <fullName evidence="1">DUF4411 family protein</fullName>
    </submittedName>
</protein>
<evidence type="ECO:0000313" key="1">
    <source>
        <dbReference type="EMBL" id="MFC6315427.1"/>
    </source>
</evidence>
<dbReference type="InterPro" id="IPR029060">
    <property type="entry name" value="PIN-like_dom_sf"/>
</dbReference>
<sequence>MTYLLDTNIYISFYDRYYPKENFPSFWREFTTILNADIVIPKVVANENIQSEWFVNEYLKNHYQHKLLDQRLYVTEWQQVLEHIQASANYHDEALNSDRGWANLKIADGWLIAIAKKTGYTIVTDEVKNINLNQQHPAKNCKIPDIAQDLNVPCISMLEFFKEIDLRV</sequence>
<proteinExistence type="predicted"/>
<gene>
    <name evidence="1" type="ORF">ACFQHW_07620</name>
</gene>
<dbReference type="Pfam" id="PF14367">
    <property type="entry name" value="DUF4411"/>
    <property type="match status" value="1"/>
</dbReference>
<dbReference type="PIRSF" id="PIRSF008505">
    <property type="entry name" value="UCP008505"/>
    <property type="match status" value="1"/>
</dbReference>